<reference evidence="1 2" key="1">
    <citation type="journal article" date="2023" name="Commun. Biol.">
        <title>Genome analysis of Parmales, the sister group of diatoms, reveals the evolutionary specialization of diatoms from phago-mixotrophs to photoautotrophs.</title>
        <authorList>
            <person name="Ban H."/>
            <person name="Sato S."/>
            <person name="Yoshikawa S."/>
            <person name="Yamada K."/>
            <person name="Nakamura Y."/>
            <person name="Ichinomiya M."/>
            <person name="Sato N."/>
            <person name="Blanc-Mathieu R."/>
            <person name="Endo H."/>
            <person name="Kuwata A."/>
            <person name="Ogata H."/>
        </authorList>
    </citation>
    <scope>NUCLEOTIDE SEQUENCE [LARGE SCALE GENOMIC DNA]</scope>
</reference>
<dbReference type="Proteomes" id="UP001165060">
    <property type="component" value="Unassembled WGS sequence"/>
</dbReference>
<name>A0ABQ6MQ58_9STRA</name>
<evidence type="ECO:0000313" key="1">
    <source>
        <dbReference type="EMBL" id="GMI30554.1"/>
    </source>
</evidence>
<comment type="caution">
    <text evidence="1">The sequence shown here is derived from an EMBL/GenBank/DDBJ whole genome shotgun (WGS) entry which is preliminary data.</text>
</comment>
<evidence type="ECO:0000313" key="2">
    <source>
        <dbReference type="Proteomes" id="UP001165060"/>
    </source>
</evidence>
<dbReference type="EMBL" id="BRYB01003109">
    <property type="protein sequence ID" value="GMI30554.1"/>
    <property type="molecule type" value="Genomic_DNA"/>
</dbReference>
<keyword evidence="2" id="KW-1185">Reference proteome</keyword>
<gene>
    <name evidence="1" type="ORF">TeGR_g9343</name>
</gene>
<accession>A0ABQ6MQ58</accession>
<dbReference type="Pfam" id="PF12014">
    <property type="entry name" value="Cyclin_D1_bind"/>
    <property type="match status" value="1"/>
</dbReference>
<organism evidence="1 2">
    <name type="scientific">Tetraparma gracilis</name>
    <dbReference type="NCBI Taxonomy" id="2962635"/>
    <lineage>
        <taxon>Eukaryota</taxon>
        <taxon>Sar</taxon>
        <taxon>Stramenopiles</taxon>
        <taxon>Ochrophyta</taxon>
        <taxon>Bolidophyceae</taxon>
        <taxon>Parmales</taxon>
        <taxon>Triparmaceae</taxon>
        <taxon>Tetraparma</taxon>
    </lineage>
</organism>
<sequence>MHPFPPPCARLLSALPTDVLSYLCGFLALPCLLSLFSCDALTHSLLHLPLHPLPDRIFRPHLPEPTAAAAPLRELAEELRPTLSPLLLLRLLSYAPLLGLYSLPSAGGLQGGGLQGGVRGALCRFGLRAAPPRLALDVAEPEVAGRTGLMNAAGATGFRLARTLLTVSLDPADFLETRYPPAPVAHGDASPSSLRAALPPTEEERRQYRCRLLPPQPPRLPVLAVSCPGAPPPPTWDAHDGFPVRSPPRSRPPPLALRLLPLPAPASPGGHLGLYAGCYGPHGDELVHVAAGAGGGLLGRKVTGDPNVPAGKLTFRTVGKLEGGGGWGGGCGCEFACECPGGAEREGLEVEGGYRAECKTARVEYRDAEWSAGRLLVVREGEGSAWEGRGRGLGGRLLERDWGRDVLFLKFEGAIRTSIKLRPCKFV</sequence>
<proteinExistence type="predicted"/>
<protein>
    <submittedName>
        <fullName evidence="1">Uncharacterized protein</fullName>
    </submittedName>
</protein>